<evidence type="ECO:0000313" key="1">
    <source>
        <dbReference type="EMBL" id="PKY63546.1"/>
    </source>
</evidence>
<dbReference type="InterPro" id="IPR011990">
    <property type="entry name" value="TPR-like_helical_dom_sf"/>
</dbReference>
<dbReference type="Proteomes" id="UP000234323">
    <property type="component" value="Unassembled WGS sequence"/>
</dbReference>
<accession>A0A2I1HXG4</accession>
<organism evidence="1 2">
    <name type="scientific">Rhizophagus irregularis</name>
    <dbReference type="NCBI Taxonomy" id="588596"/>
    <lineage>
        <taxon>Eukaryota</taxon>
        <taxon>Fungi</taxon>
        <taxon>Fungi incertae sedis</taxon>
        <taxon>Mucoromycota</taxon>
        <taxon>Glomeromycotina</taxon>
        <taxon>Glomeromycetes</taxon>
        <taxon>Glomerales</taxon>
        <taxon>Glomeraceae</taxon>
        <taxon>Rhizophagus</taxon>
    </lineage>
</organism>
<dbReference type="AlphaFoldDB" id="A0A2I1HXG4"/>
<keyword evidence="2" id="KW-1185">Reference proteome</keyword>
<protein>
    <submittedName>
        <fullName evidence="1">Uncharacterized protein</fullName>
    </submittedName>
</protein>
<dbReference type="EMBL" id="LLXI01010812">
    <property type="protein sequence ID" value="PKY63546.1"/>
    <property type="molecule type" value="Genomic_DNA"/>
</dbReference>
<dbReference type="InterPro" id="IPR006597">
    <property type="entry name" value="Sel1-like"/>
</dbReference>
<sequence length="79" mass="9324">MHKDGNGVKKDINQAIYWYKKSAEQEYQEAQDELDKLIDKKNILINFTEYNKLIEEINRGNLLKCMVILPNKILLIKIS</sequence>
<name>A0A2I1HXG4_9GLOM</name>
<dbReference type="Gene3D" id="1.25.40.10">
    <property type="entry name" value="Tetratricopeptide repeat domain"/>
    <property type="match status" value="1"/>
</dbReference>
<gene>
    <name evidence="1" type="ORF">RhiirA4_492891</name>
</gene>
<dbReference type="SUPFAM" id="SSF81901">
    <property type="entry name" value="HCP-like"/>
    <property type="match status" value="1"/>
</dbReference>
<comment type="caution">
    <text evidence="1">The sequence shown here is derived from an EMBL/GenBank/DDBJ whole genome shotgun (WGS) entry which is preliminary data.</text>
</comment>
<evidence type="ECO:0000313" key="2">
    <source>
        <dbReference type="Proteomes" id="UP000234323"/>
    </source>
</evidence>
<reference evidence="1 2" key="1">
    <citation type="submission" date="2015-10" db="EMBL/GenBank/DDBJ databases">
        <title>Genome analyses suggest a sexual origin of heterokaryosis in a supposedly ancient asexual fungus.</title>
        <authorList>
            <person name="Ropars J."/>
            <person name="Sedzielewska K."/>
            <person name="Noel J."/>
            <person name="Charron P."/>
            <person name="Farinelli L."/>
            <person name="Marton T."/>
            <person name="Kruger M."/>
            <person name="Pelin A."/>
            <person name="Brachmann A."/>
            <person name="Corradi N."/>
        </authorList>
    </citation>
    <scope>NUCLEOTIDE SEQUENCE [LARGE SCALE GENOMIC DNA]</scope>
    <source>
        <strain evidence="1 2">A4</strain>
    </source>
</reference>
<dbReference type="Pfam" id="PF08238">
    <property type="entry name" value="Sel1"/>
    <property type="match status" value="1"/>
</dbReference>
<proteinExistence type="predicted"/>